<dbReference type="EMBL" id="ANIX01005023">
    <property type="protein sequence ID" value="ETO99835.1"/>
    <property type="molecule type" value="Genomic_DNA"/>
</dbReference>
<gene>
    <name evidence="1" type="ORF">F441_22741</name>
</gene>
<evidence type="ECO:0000313" key="2">
    <source>
        <dbReference type="Proteomes" id="UP000018958"/>
    </source>
</evidence>
<evidence type="ECO:0000313" key="1">
    <source>
        <dbReference type="EMBL" id="ETO99835.1"/>
    </source>
</evidence>
<organism evidence="1 2">
    <name type="scientific">Phytophthora nicotianae CJ01A1</name>
    <dbReference type="NCBI Taxonomy" id="1317063"/>
    <lineage>
        <taxon>Eukaryota</taxon>
        <taxon>Sar</taxon>
        <taxon>Stramenopiles</taxon>
        <taxon>Oomycota</taxon>
        <taxon>Peronosporomycetes</taxon>
        <taxon>Peronosporales</taxon>
        <taxon>Peronosporaceae</taxon>
        <taxon>Phytophthora</taxon>
    </lineage>
</organism>
<name>W2VNT0_PHYNI</name>
<comment type="caution">
    <text evidence="1">The sequence shown here is derived from an EMBL/GenBank/DDBJ whole genome shotgun (WGS) entry which is preliminary data.</text>
</comment>
<reference evidence="1 2" key="1">
    <citation type="submission" date="2013-11" db="EMBL/GenBank/DDBJ databases">
        <title>The Genome Sequence of Phytophthora parasitica CJ01A1.</title>
        <authorList>
            <consortium name="The Broad Institute Genomics Platform"/>
            <person name="Russ C."/>
            <person name="Tyler B."/>
            <person name="Panabieres F."/>
            <person name="Shan W."/>
            <person name="Tripathy S."/>
            <person name="Grunwald N."/>
            <person name="Machado M."/>
            <person name="Johnson C.S."/>
            <person name="Walker B."/>
            <person name="Young S.K."/>
            <person name="Zeng Q."/>
            <person name="Gargeya S."/>
            <person name="Fitzgerald M."/>
            <person name="Haas B."/>
            <person name="Abouelleil A."/>
            <person name="Allen A.W."/>
            <person name="Alvarado L."/>
            <person name="Arachchi H.M."/>
            <person name="Berlin A.M."/>
            <person name="Chapman S.B."/>
            <person name="Gainer-Dewar J."/>
            <person name="Goldberg J."/>
            <person name="Griggs A."/>
            <person name="Gujja S."/>
            <person name="Hansen M."/>
            <person name="Howarth C."/>
            <person name="Imamovic A."/>
            <person name="Ireland A."/>
            <person name="Larimer J."/>
            <person name="McCowan C."/>
            <person name="Murphy C."/>
            <person name="Pearson M."/>
            <person name="Poon T.W."/>
            <person name="Priest M."/>
            <person name="Roberts A."/>
            <person name="Saif S."/>
            <person name="Shea T."/>
            <person name="Sisk P."/>
            <person name="Sykes S."/>
            <person name="Wortman J."/>
            <person name="Nusbaum C."/>
            <person name="Birren B."/>
        </authorList>
    </citation>
    <scope>NUCLEOTIDE SEQUENCE [LARGE SCALE GENOMIC DNA]</scope>
    <source>
        <strain evidence="1 2">CJ01A1</strain>
    </source>
</reference>
<proteinExistence type="predicted"/>
<dbReference type="Proteomes" id="UP000018958">
    <property type="component" value="Unassembled WGS sequence"/>
</dbReference>
<accession>W2VNT0</accession>
<dbReference type="AlphaFoldDB" id="W2VNT0"/>
<protein>
    <submittedName>
        <fullName evidence="1">Uncharacterized protein</fullName>
    </submittedName>
</protein>
<sequence>MRARLPRGVLQRVSLQRGLPNKCTTPTRCARSYCACSNWGSCSIHRETS</sequence>